<dbReference type="Pfam" id="PF04851">
    <property type="entry name" value="ResIII"/>
    <property type="match status" value="1"/>
</dbReference>
<dbReference type="InterPro" id="IPR001650">
    <property type="entry name" value="Helicase_C-like"/>
</dbReference>
<dbReference type="Gene3D" id="3.40.50.300">
    <property type="entry name" value="P-loop containing nucleotide triphosphate hydrolases"/>
    <property type="match status" value="2"/>
</dbReference>
<feature type="domain" description="Helicase ATP-binding" evidence="5">
    <location>
        <begin position="66"/>
        <end position="252"/>
    </location>
</feature>
<evidence type="ECO:0000256" key="1">
    <source>
        <dbReference type="ARBA" id="ARBA00022741"/>
    </source>
</evidence>
<dbReference type="SMART" id="SM00490">
    <property type="entry name" value="HELICc"/>
    <property type="match status" value="1"/>
</dbReference>
<evidence type="ECO:0000256" key="2">
    <source>
        <dbReference type="ARBA" id="ARBA00022801"/>
    </source>
</evidence>
<evidence type="ECO:0008006" key="9">
    <source>
        <dbReference type="Google" id="ProtNLM"/>
    </source>
</evidence>
<sequence length="895" mass="100767">MGQSADAQPHPTGDAETVSILNTDKMTRVHRRGFVTYPLPEARLYPSHKVPAAHQEDALKSLRRWSSAQRQVSGGILVLPTGGGKTFTATRFLTEGPLSRGHKVIWLAHTHHLLDQAFGGFGPDAAGRYEIGHVGGEQQRLTLRTVSGTLGHGKVAEIKRTDDVLIITLQTLARALNARVHAGLRGFLDEARQTGLTVVFDECHHAPAPTFRRLIEGLRGAVPELHLLGLTATPTYTDERRQGLLKKLFPQGILYQVSPQELMLAGILARPIVEEPATHISPDFTEQEYRDWQGSYRDLPEKVIAHLASNRARNALIADTYAQNRERYGQTIIFADRWYQCTALVELLRQRGVRADAIFTHRDADPGTVDVRNARSADENETVLAQFKRGELDVLVNIRMLTEGTDVPGAQTVFLTRQTTSRILLTQMVGRALRGPKFGGTEEAYVVSFIDDWKQHINWARWDDLLSQEVDDQTREAAPRLPVELVSIDLIAHLARELDPQDLVEVPFLTLLPLGWYVVSYDAAVQPRVEATPEDENAEQAEPGDDIETVRQLIPVYSQDQASYLRMFQELDQVRLDDFGEVELGEAAQQNVRGWVQAYFAAGERLTRLQDDVQSVVRHRAINGSWPAFTPFEARKNHDIDALAQRLAFDEQLSRVAENAALRQEFSDEGRLWGTLYRNYDQFKRQYDASVNRLLYLRENPELVPVLGDGEDDFQPAEVSAEVKKAIRKRDRVCLCCGKRTQLQVDHIQSRYAGGTHDLDNLQLLCQVCNNLKGTREMNFRQHVSPLTSGAQVQVNADLLFRRTAVRAEDNLFTLLCRNVNMGLECHAVADVRYVAATKRRPAHCEIALYEGNDPAWVQPLLDRAFTLWKRDNPNFAQTFADSAQIVGVRPLPEK</sequence>
<dbReference type="PIR" id="F75608">
    <property type="entry name" value="F75608"/>
</dbReference>
<dbReference type="PATRIC" id="fig|243230.17.peg.3018"/>
<dbReference type="GO" id="GO:0008270">
    <property type="term" value="F:zinc ion binding"/>
    <property type="evidence" value="ECO:0007669"/>
    <property type="project" value="InterPro"/>
</dbReference>
<evidence type="ECO:0000313" key="7">
    <source>
        <dbReference type="EMBL" id="AAF12227.1"/>
    </source>
</evidence>
<dbReference type="eggNOG" id="COG1403">
    <property type="taxonomic scope" value="Bacteria"/>
</dbReference>
<evidence type="ECO:0000256" key="4">
    <source>
        <dbReference type="ARBA" id="ARBA00022840"/>
    </source>
</evidence>
<evidence type="ECO:0000259" key="6">
    <source>
        <dbReference type="PROSITE" id="PS51194"/>
    </source>
</evidence>
<dbReference type="Pfam" id="PF00271">
    <property type="entry name" value="Helicase_C"/>
    <property type="match status" value="1"/>
</dbReference>
<dbReference type="GO" id="GO:0005524">
    <property type="term" value="F:ATP binding"/>
    <property type="evidence" value="ECO:0007669"/>
    <property type="project" value="UniProtKB-KW"/>
</dbReference>
<dbReference type="InterPro" id="IPR050615">
    <property type="entry name" value="ATP-dep_DNA_Helicase"/>
</dbReference>
<reference evidence="7 8" key="1">
    <citation type="journal article" date="1999" name="Science">
        <title>Genome sequence of the radioresistant bacterium Deinococcus radiodurans R1.</title>
        <authorList>
            <person name="White O."/>
            <person name="Eisen J.A."/>
            <person name="Heidelberg J.F."/>
            <person name="Hickey E.K."/>
            <person name="Peterson J.D."/>
            <person name="Dodson R.J."/>
            <person name="Haft D.H."/>
            <person name="Gwinn M.L."/>
            <person name="Nelson W.C."/>
            <person name="Richardson D.L."/>
            <person name="Moffat K.S."/>
            <person name="Qin H."/>
            <person name="Jiang L."/>
            <person name="Pamphile W."/>
            <person name="Crosby M."/>
            <person name="Shen M."/>
            <person name="Vamathevan J.J."/>
            <person name="Lam P."/>
            <person name="McDonald L."/>
            <person name="Utterback T."/>
            <person name="Zalewski C."/>
            <person name="Makarova K.S."/>
            <person name="Aravind L."/>
            <person name="Daly M.J."/>
            <person name="Minton K.W."/>
            <person name="Fleischmann R.D."/>
            <person name="Ketchum K.A."/>
            <person name="Nelson K.E."/>
            <person name="Salzberg S."/>
            <person name="Smith H.O."/>
            <person name="Venter J.C."/>
            <person name="Fraser C.M."/>
        </authorList>
    </citation>
    <scope>NUCLEOTIDE SEQUENCE [LARGE SCALE GENOMIC DNA]</scope>
    <source>
        <strain evidence="8">ATCC 13939 / DSM 20539 / JCM 16871 / LMG 4051 / NBRC 15346 / NCIMB 9279 / R1 / VKM B-1422</strain>
    </source>
</reference>
<dbReference type="PANTHER" id="PTHR11274">
    <property type="entry name" value="RAD25/XP-B DNA REPAIR HELICASE"/>
    <property type="match status" value="1"/>
</dbReference>
<dbReference type="PROSITE" id="PS51194">
    <property type="entry name" value="HELICASE_CTER"/>
    <property type="match status" value="1"/>
</dbReference>
<dbReference type="KEGG" id="dra:DR_A0131"/>
<dbReference type="InterPro" id="IPR006935">
    <property type="entry name" value="Helicase/UvrB_N"/>
</dbReference>
<keyword evidence="4" id="KW-0067">ATP-binding</keyword>
<keyword evidence="1" id="KW-0547">Nucleotide-binding</keyword>
<dbReference type="eggNOG" id="COG1061">
    <property type="taxonomic scope" value="Bacteria"/>
</dbReference>
<dbReference type="AlphaFoldDB" id="Q9RZ22"/>
<dbReference type="InterPro" id="IPR002711">
    <property type="entry name" value="HNH"/>
</dbReference>
<dbReference type="Pfam" id="PF01844">
    <property type="entry name" value="HNH"/>
    <property type="match status" value="1"/>
</dbReference>
<dbReference type="GO" id="GO:0003677">
    <property type="term" value="F:DNA binding"/>
    <property type="evidence" value="ECO:0007669"/>
    <property type="project" value="InterPro"/>
</dbReference>
<dbReference type="SUPFAM" id="SSF52540">
    <property type="entry name" value="P-loop containing nucleoside triphosphate hydrolases"/>
    <property type="match status" value="1"/>
</dbReference>
<dbReference type="Proteomes" id="UP000002524">
    <property type="component" value="Chromosome 2"/>
</dbReference>
<dbReference type="HOGENOM" id="CLU_014233_0_0_0"/>
<dbReference type="EnsemblBacteria" id="AAF12227">
    <property type="protein sequence ID" value="AAF12227"/>
    <property type="gene ID" value="DR_A0131"/>
</dbReference>
<evidence type="ECO:0000259" key="5">
    <source>
        <dbReference type="PROSITE" id="PS51192"/>
    </source>
</evidence>
<dbReference type="CDD" id="cd00085">
    <property type="entry name" value="HNHc"/>
    <property type="match status" value="1"/>
</dbReference>
<dbReference type="GO" id="GO:0004386">
    <property type="term" value="F:helicase activity"/>
    <property type="evidence" value="ECO:0007669"/>
    <property type="project" value="UniProtKB-KW"/>
</dbReference>
<keyword evidence="8" id="KW-1185">Reference proteome</keyword>
<dbReference type="STRING" id="243230.DR_A0131"/>
<dbReference type="Gene3D" id="1.10.30.50">
    <property type="match status" value="1"/>
</dbReference>
<evidence type="ECO:0000313" key="8">
    <source>
        <dbReference type="Proteomes" id="UP000002524"/>
    </source>
</evidence>
<proteinExistence type="predicted"/>
<accession>Q9RZ22</accession>
<dbReference type="OrthoDB" id="9802901at2"/>
<evidence type="ECO:0000256" key="3">
    <source>
        <dbReference type="ARBA" id="ARBA00022806"/>
    </source>
</evidence>
<dbReference type="EMBL" id="AE001825">
    <property type="protein sequence ID" value="AAF12227.1"/>
    <property type="molecule type" value="Genomic_DNA"/>
</dbReference>
<dbReference type="PROSITE" id="PS51192">
    <property type="entry name" value="HELICASE_ATP_BIND_1"/>
    <property type="match status" value="1"/>
</dbReference>
<protein>
    <recommendedName>
        <fullName evidence="9">Helicase</fullName>
    </recommendedName>
</protein>
<dbReference type="InterPro" id="IPR027417">
    <property type="entry name" value="P-loop_NTPase"/>
</dbReference>
<dbReference type="PaxDb" id="243230-DR_A0131"/>
<dbReference type="InterPro" id="IPR014001">
    <property type="entry name" value="Helicase_ATP-bd"/>
</dbReference>
<keyword evidence="3" id="KW-0347">Helicase</keyword>
<dbReference type="SMART" id="SM00487">
    <property type="entry name" value="DEXDc"/>
    <property type="match status" value="1"/>
</dbReference>
<gene>
    <name evidence="7" type="ordered locus">DR_A0131</name>
</gene>
<keyword evidence="2" id="KW-0378">Hydrolase</keyword>
<organism evidence="7 8">
    <name type="scientific">Deinococcus radiodurans (strain ATCC 13939 / DSM 20539 / JCM 16871 / CCUG 27074 / LMG 4051 / NBRC 15346 / NCIMB 9279 / VKM B-1422 / R1)</name>
    <dbReference type="NCBI Taxonomy" id="243230"/>
    <lineage>
        <taxon>Bacteria</taxon>
        <taxon>Thermotogati</taxon>
        <taxon>Deinococcota</taxon>
        <taxon>Deinococci</taxon>
        <taxon>Deinococcales</taxon>
        <taxon>Deinococcaceae</taxon>
        <taxon>Deinococcus</taxon>
    </lineage>
</organism>
<feature type="domain" description="Helicase C-terminal" evidence="6">
    <location>
        <begin position="316"/>
        <end position="482"/>
    </location>
</feature>
<dbReference type="GO" id="GO:0004519">
    <property type="term" value="F:endonuclease activity"/>
    <property type="evidence" value="ECO:0007669"/>
    <property type="project" value="InterPro"/>
</dbReference>
<dbReference type="InterPro" id="IPR003615">
    <property type="entry name" value="HNH_nuc"/>
</dbReference>
<dbReference type="SMART" id="SM00507">
    <property type="entry name" value="HNHc"/>
    <property type="match status" value="1"/>
</dbReference>
<name>Q9RZ22_DEIRA</name>
<dbReference type="InParanoid" id="Q9RZ22"/>
<dbReference type="PANTHER" id="PTHR11274:SF0">
    <property type="entry name" value="GENERAL TRANSCRIPTION AND DNA REPAIR FACTOR IIH HELICASE SUBUNIT XPB"/>
    <property type="match status" value="1"/>
</dbReference>
<dbReference type="GO" id="GO:0016787">
    <property type="term" value="F:hydrolase activity"/>
    <property type="evidence" value="ECO:0007669"/>
    <property type="project" value="UniProtKB-KW"/>
</dbReference>